<reference evidence="2" key="1">
    <citation type="submission" date="2018-08" db="EMBL/GenBank/DDBJ databases">
        <authorList>
            <person name="Rossello M."/>
        </authorList>
    </citation>
    <scope>NUCLEOTIDE SEQUENCE [LARGE SCALE GENOMIC DNA]</scope>
    <source>
        <strain evidence="2">cv. Chinese Spring</strain>
    </source>
</reference>
<dbReference type="EnsemblPlants" id="TraesCS2A02G562000.2">
    <property type="protein sequence ID" value="TraesCS2A02G562000.2"/>
    <property type="gene ID" value="TraesCS2A02G562000"/>
</dbReference>
<dbReference type="PANTHER" id="PTHR48048">
    <property type="entry name" value="GLYCOSYLTRANSFERASE"/>
    <property type="match status" value="1"/>
</dbReference>
<dbReference type="PANTHER" id="PTHR48048:SF3">
    <property type="entry name" value="GLYCOSYLTRANSFERASE"/>
    <property type="match status" value="1"/>
</dbReference>
<feature type="compositionally biased region" description="Basic residues" evidence="1">
    <location>
        <begin position="307"/>
        <end position="317"/>
    </location>
</feature>
<dbReference type="AlphaFoldDB" id="A0A3B6B9S0"/>
<dbReference type="OrthoDB" id="5835829at2759"/>
<dbReference type="Gramene" id="TraesCS2A03G1356600.2">
    <property type="protein sequence ID" value="TraesCS2A03G1356600.2.CDS"/>
    <property type="gene ID" value="TraesCS2A03G1356600"/>
</dbReference>
<dbReference type="SMR" id="A0A3B6B9S0"/>
<keyword evidence="3" id="KW-1185">Reference proteome</keyword>
<accession>A0A3B6B9S0</accession>
<dbReference type="Gene3D" id="3.40.50.2000">
    <property type="entry name" value="Glycogen Phosphorylase B"/>
    <property type="match status" value="1"/>
</dbReference>
<evidence type="ECO:0000313" key="2">
    <source>
        <dbReference type="EnsemblPlants" id="TraesCS2A02G562000.2"/>
    </source>
</evidence>
<protein>
    <submittedName>
        <fullName evidence="2">Glycosyltransferase</fullName>
    </submittedName>
</protein>
<proteinExistence type="predicted"/>
<evidence type="ECO:0000256" key="1">
    <source>
        <dbReference type="SAM" id="MobiDB-lite"/>
    </source>
</evidence>
<evidence type="ECO:0000313" key="3">
    <source>
        <dbReference type="Proteomes" id="UP000019116"/>
    </source>
</evidence>
<dbReference type="InterPro" id="IPR050481">
    <property type="entry name" value="UDP-glycosyltransf_plant"/>
</dbReference>
<reference evidence="2" key="2">
    <citation type="submission" date="2018-10" db="UniProtKB">
        <authorList>
            <consortium name="EnsemblPlants"/>
        </authorList>
    </citation>
    <scope>IDENTIFICATION</scope>
</reference>
<feature type="compositionally biased region" description="Gly residues" evidence="1">
    <location>
        <begin position="408"/>
        <end position="420"/>
    </location>
</feature>
<dbReference type="SUPFAM" id="SSF53756">
    <property type="entry name" value="UDP-Glycosyltransferase/glycogen phosphorylase"/>
    <property type="match status" value="1"/>
</dbReference>
<dbReference type="Gramene" id="TraesCS2A02G562000.2">
    <property type="protein sequence ID" value="TraesCS2A02G562000.2"/>
    <property type="gene ID" value="TraesCS2A02G562000"/>
</dbReference>
<dbReference type="GO" id="GO:0035251">
    <property type="term" value="F:UDP-glucosyltransferase activity"/>
    <property type="evidence" value="ECO:0007669"/>
    <property type="project" value="InterPro"/>
</dbReference>
<feature type="region of interest" description="Disordered" evidence="1">
    <location>
        <begin position="307"/>
        <end position="351"/>
    </location>
</feature>
<name>A0A3B6B9S0_WHEAT</name>
<sequence length="420" mass="44003">MTITVQNHTTTSPTSSSLGNNNAETKLVVIYAPPGMAGHLFPTVEFGKLLVAQGLEVTVVLSAVGDADGLTNIRAANPSLSFHCLPSPVLPPANADSFEAKVFGLARASLPDLRDFLRSASPAALVIDFFCASALEVGAELGIPTYFFLTTCISVVAFGLCQPVMDEHTTLSFRDLGGDLVHAPGLPPIPADHLPAFTLDRNSLPLLGAACRRRHRLRPLHPRTANTALVLHRAAGKARRGWGWDRAPRPRVPFMARCPAQGQCGISLFWQLRTVQRGAGQADGGWAGDERATVLVGCPAPCNRRRAQPVGRRRARPGHALSHGFPAPDQGEGTGRHVVGTAAGGTGPWRGRRVRDTLRMELGAGGGHGGRADAGVASVRGATHEQGVPGGRDAAGRGHGRVRQTDGGSSGGGRQGQVAD</sequence>
<organism evidence="2">
    <name type="scientific">Triticum aestivum</name>
    <name type="common">Wheat</name>
    <dbReference type="NCBI Taxonomy" id="4565"/>
    <lineage>
        <taxon>Eukaryota</taxon>
        <taxon>Viridiplantae</taxon>
        <taxon>Streptophyta</taxon>
        <taxon>Embryophyta</taxon>
        <taxon>Tracheophyta</taxon>
        <taxon>Spermatophyta</taxon>
        <taxon>Magnoliopsida</taxon>
        <taxon>Liliopsida</taxon>
        <taxon>Poales</taxon>
        <taxon>Poaceae</taxon>
        <taxon>BOP clade</taxon>
        <taxon>Pooideae</taxon>
        <taxon>Triticodae</taxon>
        <taxon>Triticeae</taxon>
        <taxon>Triticinae</taxon>
        <taxon>Triticum</taxon>
    </lineage>
</organism>
<gene>
    <name evidence="2" type="primary">LOC123186766</name>
</gene>
<feature type="region of interest" description="Disordered" evidence="1">
    <location>
        <begin position="379"/>
        <end position="420"/>
    </location>
</feature>
<dbReference type="Proteomes" id="UP000019116">
    <property type="component" value="Chromosome 2A"/>
</dbReference>